<reference evidence="1 2" key="1">
    <citation type="submission" date="2015-09" db="EMBL/GenBank/DDBJ databases">
        <title>Trachymyrmex cornetzi WGS genome.</title>
        <authorList>
            <person name="Nygaard S."/>
            <person name="Hu H."/>
            <person name="Boomsma J."/>
            <person name="Zhang G."/>
        </authorList>
    </citation>
    <scope>NUCLEOTIDE SEQUENCE [LARGE SCALE GENOMIC DNA]</scope>
    <source>
        <strain evidence="1">Tcor2-1</strain>
        <tissue evidence="1">Whole body</tissue>
    </source>
</reference>
<gene>
    <name evidence="1" type="ORF">ALC57_05381</name>
</gene>
<accession>A0A151JAT5</accession>
<protein>
    <recommendedName>
        <fullName evidence="3">THAP domain-containing protein 9</fullName>
    </recommendedName>
</protein>
<evidence type="ECO:0000313" key="1">
    <source>
        <dbReference type="EMBL" id="KYN22226.1"/>
    </source>
</evidence>
<proteinExistence type="predicted"/>
<keyword evidence="2" id="KW-1185">Reference proteome</keyword>
<evidence type="ECO:0008006" key="3">
    <source>
        <dbReference type="Google" id="ProtNLM"/>
    </source>
</evidence>
<dbReference type="Proteomes" id="UP000078492">
    <property type="component" value="Unassembled WGS sequence"/>
</dbReference>
<organism evidence="1 2">
    <name type="scientific">Trachymyrmex cornetzi</name>
    <dbReference type="NCBI Taxonomy" id="471704"/>
    <lineage>
        <taxon>Eukaryota</taxon>
        <taxon>Metazoa</taxon>
        <taxon>Ecdysozoa</taxon>
        <taxon>Arthropoda</taxon>
        <taxon>Hexapoda</taxon>
        <taxon>Insecta</taxon>
        <taxon>Pterygota</taxon>
        <taxon>Neoptera</taxon>
        <taxon>Endopterygota</taxon>
        <taxon>Hymenoptera</taxon>
        <taxon>Apocrita</taxon>
        <taxon>Aculeata</taxon>
        <taxon>Formicoidea</taxon>
        <taxon>Formicidae</taxon>
        <taxon>Myrmicinae</taxon>
        <taxon>Trachymyrmex</taxon>
    </lineage>
</organism>
<name>A0A151JAT5_9HYME</name>
<dbReference type="AlphaFoldDB" id="A0A151JAT5"/>
<dbReference type="STRING" id="471704.A0A151JAT5"/>
<evidence type="ECO:0000313" key="2">
    <source>
        <dbReference type="Proteomes" id="UP000078492"/>
    </source>
</evidence>
<sequence>MFSKDVSSSLQFLSEERNIKEYSTTATFIEIITKWFSLITSRYATLALGKNPANENSLQTYTKTVEFLESCIDLFCDMQIEKKEIFKPVQTGLMITTKSYIEITEYLITKRGFLYVLDNRARFSNDFVENLFSNVRKKFPTPNVLQFTNSLKWLTVSQYLQDLPNTNYDIDTGDLLADIIKRSKKDKVDKQYEMPVIHLEPETISFQLDNVQLNSLYHVCSYIISSINKNQKLCDSCLDSAGSKTYNSKVQYSRLVSLKRYREKTLFFVNEYTFKYFLDMYIIINRYLPHIKNMNCDILQFFIIKLKDIECNSIKSCHDLANKIKIRFIKYEMKINCRLGRLEKPVYNSKTMAMHSIIK</sequence>
<dbReference type="EMBL" id="KQ979222">
    <property type="protein sequence ID" value="KYN22226.1"/>
    <property type="molecule type" value="Genomic_DNA"/>
</dbReference>